<proteinExistence type="predicted"/>
<dbReference type="AlphaFoldDB" id="A0A133UFE0"/>
<accession>A0A133UFE0</accession>
<gene>
    <name evidence="2" type="ORF">AKJ64_01815</name>
</gene>
<name>A0A133UFE0_9EURY</name>
<dbReference type="Proteomes" id="UP000070373">
    <property type="component" value="Unassembled WGS sequence"/>
</dbReference>
<organism evidence="2 3">
    <name type="scientific">candidate division MSBL1 archaeon SCGC-AAA259E17</name>
    <dbReference type="NCBI Taxonomy" id="1698263"/>
    <lineage>
        <taxon>Archaea</taxon>
        <taxon>Methanobacteriati</taxon>
        <taxon>Methanobacteriota</taxon>
        <taxon>candidate division MSBL1</taxon>
    </lineage>
</organism>
<protein>
    <submittedName>
        <fullName evidence="2">Uncharacterized protein</fullName>
    </submittedName>
</protein>
<feature type="region of interest" description="Disordered" evidence="1">
    <location>
        <begin position="1"/>
        <end position="110"/>
    </location>
</feature>
<evidence type="ECO:0000313" key="2">
    <source>
        <dbReference type="EMBL" id="KXA92933.1"/>
    </source>
</evidence>
<evidence type="ECO:0000313" key="3">
    <source>
        <dbReference type="Proteomes" id="UP000070373"/>
    </source>
</evidence>
<dbReference type="EMBL" id="LHXN01000023">
    <property type="protein sequence ID" value="KXA92933.1"/>
    <property type="molecule type" value="Genomic_DNA"/>
</dbReference>
<feature type="compositionally biased region" description="Basic and acidic residues" evidence="1">
    <location>
        <begin position="23"/>
        <end position="35"/>
    </location>
</feature>
<sequence length="110" mass="12205">MFARFPVSLPPTERPSPSRARASVKEGARALESPRRSRGHPSFAREDPAGGHPTRRREPRARAPARAAKARRIHSRRAERGGKSPLRCCPTELSTTAGRKGRRERGGFPF</sequence>
<evidence type="ECO:0000256" key="1">
    <source>
        <dbReference type="SAM" id="MobiDB-lite"/>
    </source>
</evidence>
<keyword evidence="3" id="KW-1185">Reference proteome</keyword>
<reference evidence="2 3" key="1">
    <citation type="journal article" date="2016" name="Sci. Rep.">
        <title>Metabolic traits of an uncultured archaeal lineage -MSBL1- from brine pools of the Red Sea.</title>
        <authorList>
            <person name="Mwirichia R."/>
            <person name="Alam I."/>
            <person name="Rashid M."/>
            <person name="Vinu M."/>
            <person name="Ba-Alawi W."/>
            <person name="Anthony Kamau A."/>
            <person name="Kamanda Ngugi D."/>
            <person name="Goker M."/>
            <person name="Klenk H.P."/>
            <person name="Bajic V."/>
            <person name="Stingl U."/>
        </authorList>
    </citation>
    <scope>NUCLEOTIDE SEQUENCE [LARGE SCALE GENOMIC DNA]</scope>
    <source>
        <strain evidence="2">SCGC-AAA259E17</strain>
    </source>
</reference>
<comment type="caution">
    <text evidence="2">The sequence shown here is derived from an EMBL/GenBank/DDBJ whole genome shotgun (WGS) entry which is preliminary data.</text>
</comment>